<gene>
    <name evidence="2" type="ORF">Pta02_10610</name>
</gene>
<sequence length="136" mass="14855">MIPYSEEWLRLPAAYAAIVARALGDEAATWWDDPFDPRDATICLTDGTALVWDEETGWRHGGFVSGRKGERTVLSGMCYLGGGVLPEPARVVESLALLREGGNADAADRPTYRSFRDYDDGFDALLAHYAEGLVTA</sequence>
<dbReference type="AlphaFoldDB" id="A0A8J3SRQ6"/>
<proteinExistence type="predicted"/>
<dbReference type="Proteomes" id="UP000634476">
    <property type="component" value="Unassembled WGS sequence"/>
</dbReference>
<feature type="domain" description="DUF6292" evidence="1">
    <location>
        <begin position="15"/>
        <end position="95"/>
    </location>
</feature>
<dbReference type="Pfam" id="PF19809">
    <property type="entry name" value="DUF6292"/>
    <property type="match status" value="1"/>
</dbReference>
<accession>A0A8J3SRQ6</accession>
<name>A0A8J3SRQ6_9ACTN</name>
<protein>
    <recommendedName>
        <fullName evidence="1">DUF6292 domain-containing protein</fullName>
    </recommendedName>
</protein>
<evidence type="ECO:0000313" key="3">
    <source>
        <dbReference type="Proteomes" id="UP000634476"/>
    </source>
</evidence>
<organism evidence="2 3">
    <name type="scientific">Planobispora takensis</name>
    <dbReference type="NCBI Taxonomy" id="1367882"/>
    <lineage>
        <taxon>Bacteria</taxon>
        <taxon>Bacillati</taxon>
        <taxon>Actinomycetota</taxon>
        <taxon>Actinomycetes</taxon>
        <taxon>Streptosporangiales</taxon>
        <taxon>Streptosporangiaceae</taxon>
        <taxon>Planobispora</taxon>
    </lineage>
</organism>
<evidence type="ECO:0000259" key="1">
    <source>
        <dbReference type="Pfam" id="PF19809"/>
    </source>
</evidence>
<comment type="caution">
    <text evidence="2">The sequence shown here is derived from an EMBL/GenBank/DDBJ whole genome shotgun (WGS) entry which is preliminary data.</text>
</comment>
<dbReference type="RefSeq" id="WP_239129617.1">
    <property type="nucleotide sequence ID" value="NZ_BOOK01000005.1"/>
</dbReference>
<evidence type="ECO:0000313" key="2">
    <source>
        <dbReference type="EMBL" id="GIH99052.1"/>
    </source>
</evidence>
<dbReference type="InterPro" id="IPR046259">
    <property type="entry name" value="DUF6292"/>
</dbReference>
<dbReference type="EMBL" id="BOOK01000005">
    <property type="protein sequence ID" value="GIH99052.1"/>
    <property type="molecule type" value="Genomic_DNA"/>
</dbReference>
<reference evidence="2" key="1">
    <citation type="submission" date="2021-01" db="EMBL/GenBank/DDBJ databases">
        <title>Whole genome shotgun sequence of Planobispora takensis NBRC 109077.</title>
        <authorList>
            <person name="Komaki H."/>
            <person name="Tamura T."/>
        </authorList>
    </citation>
    <scope>NUCLEOTIDE SEQUENCE</scope>
    <source>
        <strain evidence="2">NBRC 109077</strain>
    </source>
</reference>
<keyword evidence="3" id="KW-1185">Reference proteome</keyword>